<evidence type="ECO:0000313" key="2">
    <source>
        <dbReference type="EMBL" id="GCC43919.1"/>
    </source>
</evidence>
<dbReference type="Proteomes" id="UP000287033">
    <property type="component" value="Unassembled WGS sequence"/>
</dbReference>
<sequence>VFSAFLVALVIVECDVHAVHLRDGIVNISLQKTYELTKYLDKQLQFLTVNYVSHGVGQP</sequence>
<evidence type="ECO:0000313" key="3">
    <source>
        <dbReference type="Proteomes" id="UP000287033"/>
    </source>
</evidence>
<reference evidence="2 3" key="1">
    <citation type="journal article" date="2018" name="Nat. Ecol. Evol.">
        <title>Shark genomes provide insights into elasmobranch evolution and the origin of vertebrates.</title>
        <authorList>
            <person name="Hara Y"/>
            <person name="Yamaguchi K"/>
            <person name="Onimaru K"/>
            <person name="Kadota M"/>
            <person name="Koyanagi M"/>
            <person name="Keeley SD"/>
            <person name="Tatsumi K"/>
            <person name="Tanaka K"/>
            <person name="Motone F"/>
            <person name="Kageyama Y"/>
            <person name="Nozu R"/>
            <person name="Adachi N"/>
            <person name="Nishimura O"/>
            <person name="Nakagawa R"/>
            <person name="Tanegashima C"/>
            <person name="Kiyatake I"/>
            <person name="Matsumoto R"/>
            <person name="Murakumo K"/>
            <person name="Nishida K"/>
            <person name="Terakita A"/>
            <person name="Kuratani S"/>
            <person name="Sato K"/>
            <person name="Hyodo S Kuraku.S."/>
        </authorList>
    </citation>
    <scope>NUCLEOTIDE SEQUENCE [LARGE SCALE GENOMIC DNA]</scope>
</reference>
<name>A0A401TMR7_CHIPU</name>
<keyword evidence="3" id="KW-1185">Reference proteome</keyword>
<evidence type="ECO:0000256" key="1">
    <source>
        <dbReference type="SAM" id="SignalP"/>
    </source>
</evidence>
<dbReference type="OrthoDB" id="8956155at2759"/>
<dbReference type="EMBL" id="BEZZ01113515">
    <property type="protein sequence ID" value="GCC43919.1"/>
    <property type="molecule type" value="Genomic_DNA"/>
</dbReference>
<gene>
    <name evidence="2" type="ORF">chiPu_0027780</name>
</gene>
<feature type="signal peptide" evidence="1">
    <location>
        <begin position="1"/>
        <end position="18"/>
    </location>
</feature>
<dbReference type="AlphaFoldDB" id="A0A401TMR7"/>
<feature type="chain" id="PRO_5019091998" evidence="1">
    <location>
        <begin position="19"/>
        <end position="59"/>
    </location>
</feature>
<comment type="caution">
    <text evidence="2">The sequence shown here is derived from an EMBL/GenBank/DDBJ whole genome shotgun (WGS) entry which is preliminary data.</text>
</comment>
<accession>A0A401TMR7</accession>
<organism evidence="2 3">
    <name type="scientific">Chiloscyllium punctatum</name>
    <name type="common">Brownbanded bambooshark</name>
    <name type="synonym">Hemiscyllium punctatum</name>
    <dbReference type="NCBI Taxonomy" id="137246"/>
    <lineage>
        <taxon>Eukaryota</taxon>
        <taxon>Metazoa</taxon>
        <taxon>Chordata</taxon>
        <taxon>Craniata</taxon>
        <taxon>Vertebrata</taxon>
        <taxon>Chondrichthyes</taxon>
        <taxon>Elasmobranchii</taxon>
        <taxon>Galeomorphii</taxon>
        <taxon>Galeoidea</taxon>
        <taxon>Orectolobiformes</taxon>
        <taxon>Hemiscylliidae</taxon>
        <taxon>Chiloscyllium</taxon>
    </lineage>
</organism>
<feature type="non-terminal residue" evidence="2">
    <location>
        <position position="1"/>
    </location>
</feature>
<keyword evidence="1" id="KW-0732">Signal</keyword>
<protein>
    <submittedName>
        <fullName evidence="2">Uncharacterized protein</fullName>
    </submittedName>
</protein>
<proteinExistence type="predicted"/>